<dbReference type="PANTHER" id="PTHR37042">
    <property type="entry name" value="OUTER MEMBRANE PROTEIN RV1973"/>
    <property type="match status" value="1"/>
</dbReference>
<comment type="caution">
    <text evidence="3">The sequence shown here is derived from an EMBL/GenBank/DDBJ whole genome shotgun (WGS) entry which is preliminary data.</text>
</comment>
<accession>A0ABU5YYY7</accession>
<gene>
    <name evidence="3" type="ORF">K5L39_14320</name>
</gene>
<dbReference type="RefSeq" id="WP_329779545.1">
    <property type="nucleotide sequence ID" value="NZ_JAYJJQ010000013.1"/>
</dbReference>
<dbReference type="EMBL" id="JAYJJQ010000013">
    <property type="protein sequence ID" value="MEB3070362.1"/>
    <property type="molecule type" value="Genomic_DNA"/>
</dbReference>
<evidence type="ECO:0000313" key="4">
    <source>
        <dbReference type="Proteomes" id="UP001299283"/>
    </source>
</evidence>
<proteinExistence type="predicted"/>
<organism evidence="3 4">
    <name type="scientific">[Mycobacterium] vasticus</name>
    <dbReference type="NCBI Taxonomy" id="2875777"/>
    <lineage>
        <taxon>Bacteria</taxon>
        <taxon>Bacillati</taxon>
        <taxon>Actinomycetota</taxon>
        <taxon>Actinomycetes</taxon>
        <taxon>Mycobacteriales</taxon>
        <taxon>Mycobacteriaceae</taxon>
        <taxon>Mycolicibacter</taxon>
    </lineage>
</organism>
<dbReference type="PANTHER" id="PTHR37042:SF4">
    <property type="entry name" value="OUTER MEMBRANE PROTEIN RV1973"/>
    <property type="match status" value="1"/>
</dbReference>
<reference evidence="3 4" key="1">
    <citation type="submission" date="2023-12" db="EMBL/GenBank/DDBJ databases">
        <title>Description of new species of Mycobacterium terrae complex isolated from sewage at the Sao Paulo Zoological Park Foundation in Brazil.</title>
        <authorList>
            <person name="Romagnoli C.L."/>
            <person name="Conceicao E.C."/>
            <person name="Machado E."/>
            <person name="Barreto L.B.P.F."/>
            <person name="Sharma A."/>
            <person name="Silva N.M."/>
            <person name="Marques L.E."/>
            <person name="Juliana M.A."/>
            <person name="Lourenco M.C.S."/>
            <person name="Digiampietri L.A."/>
            <person name="Suffys P.N."/>
            <person name="Viana-Niero C."/>
        </authorList>
    </citation>
    <scope>NUCLEOTIDE SEQUENCE [LARGE SCALE GENOMIC DNA]</scope>
    <source>
        <strain evidence="3 4">MYC017</strain>
    </source>
</reference>
<protein>
    <submittedName>
        <fullName evidence="3">Mce protein</fullName>
    </submittedName>
</protein>
<name>A0ABU5YYY7_9MYCO</name>
<evidence type="ECO:0000313" key="3">
    <source>
        <dbReference type="EMBL" id="MEB3070362.1"/>
    </source>
</evidence>
<keyword evidence="2" id="KW-0472">Membrane</keyword>
<evidence type="ECO:0000256" key="1">
    <source>
        <dbReference type="ARBA" id="ARBA00004370"/>
    </source>
</evidence>
<evidence type="ECO:0000256" key="2">
    <source>
        <dbReference type="ARBA" id="ARBA00023136"/>
    </source>
</evidence>
<comment type="subcellular location">
    <subcellularLocation>
        <location evidence="1">Membrane</location>
    </subcellularLocation>
</comment>
<keyword evidence="4" id="KW-1185">Reference proteome</keyword>
<sequence>MAPMTTRLRRIVKPAAALAAIAVLSGAGYQGWLLHQHYRSGVAAREALDAGTQYAEILTTANPGTIDRQITRILDGSTGKFHDRYAKQSSDLRALLLANQVTTRGSVVNSAVKSADARSATVLLFVQQTFSSAKVKGAPGDPPADVTPMAITLQKVGGRWLASDVAAAELNP</sequence>
<dbReference type="Proteomes" id="UP001299283">
    <property type="component" value="Unassembled WGS sequence"/>
</dbReference>